<evidence type="ECO:0000256" key="2">
    <source>
        <dbReference type="ARBA" id="ARBA00022801"/>
    </source>
</evidence>
<dbReference type="GO" id="GO:0043138">
    <property type="term" value="F:3'-5' DNA helicase activity"/>
    <property type="evidence" value="ECO:0007669"/>
    <property type="project" value="TreeGrafter"/>
</dbReference>
<dbReference type="InterPro" id="IPR014016">
    <property type="entry name" value="UvrD-like_ATP-bd"/>
</dbReference>
<dbReference type="SUPFAM" id="SSF52540">
    <property type="entry name" value="P-loop containing nucleoside triphosphate hydrolases"/>
    <property type="match status" value="1"/>
</dbReference>
<keyword evidence="4 5" id="KW-0067">ATP-binding</keyword>
<dbReference type="EMBL" id="AE007872">
    <property type="protein sequence ID" value="AAK90402.2"/>
    <property type="molecule type" value="Genomic_DNA"/>
</dbReference>
<dbReference type="eggNOG" id="COG0210">
    <property type="taxonomic scope" value="Bacteria"/>
</dbReference>
<dbReference type="PANTHER" id="PTHR11070:SF3">
    <property type="entry name" value="DNA 3'-5' HELICASE"/>
    <property type="match status" value="1"/>
</dbReference>
<dbReference type="PROSITE" id="PS51198">
    <property type="entry name" value="UVRD_HELICASE_ATP_BIND"/>
    <property type="match status" value="1"/>
</dbReference>
<geneLocation type="plasmid" evidence="7 8">
    <name>At</name>
</geneLocation>
<reference evidence="7 8" key="1">
    <citation type="journal article" date="2001" name="Science">
        <title>The genome of the natural genetic engineer Agrobacterium tumefaciens C58.</title>
        <authorList>
            <person name="Wood D.W."/>
            <person name="Setubal J.C."/>
            <person name="Kaul R."/>
            <person name="Monks D.E."/>
            <person name="Kitajima J.P."/>
            <person name="Okura V.K."/>
            <person name="Zhou Y."/>
            <person name="Chen L."/>
            <person name="Wood G.E."/>
            <person name="Almeida N.F.Jr."/>
            <person name="Woo L."/>
            <person name="Chen Y."/>
            <person name="Paulsen I.T."/>
            <person name="Eisen J.A."/>
            <person name="Karp P.D."/>
            <person name="Bovee D.Sr."/>
            <person name="Chapman P."/>
            <person name="Clendenning J."/>
            <person name="Deatherage G."/>
            <person name="Gillet W."/>
            <person name="Grant C."/>
            <person name="Kutyavin T."/>
            <person name="Levy R."/>
            <person name="Li M.J."/>
            <person name="McClelland E."/>
            <person name="Palmieri A."/>
            <person name="Raymond C."/>
            <person name="Rouse G."/>
            <person name="Saenphimmachak C."/>
            <person name="Wu Z."/>
            <person name="Romero P."/>
            <person name="Gordon D."/>
            <person name="Zhang S."/>
            <person name="Yoo H."/>
            <person name="Tao Y."/>
            <person name="Biddle P."/>
            <person name="Jung M."/>
            <person name="Krespan W."/>
            <person name="Perry M."/>
            <person name="Gordon-Kamm B."/>
            <person name="Liao L."/>
            <person name="Kim S."/>
            <person name="Hendrick C."/>
            <person name="Zhao Z.Y."/>
            <person name="Dolan M."/>
            <person name="Chumley F."/>
            <person name="Tingey S.V."/>
            <person name="Tomb J.F."/>
            <person name="Gordon M.P."/>
            <person name="Olson M.V."/>
            <person name="Nester E.W."/>
        </authorList>
    </citation>
    <scope>NUCLEOTIDE SEQUENCE [LARGE SCALE GENOMIC DNA]</scope>
    <source>
        <strain evidence="8">C58 / ATCC 33970</strain>
    </source>
</reference>
<dbReference type="KEGG" id="atu:Atu5024"/>
<evidence type="ECO:0000256" key="1">
    <source>
        <dbReference type="ARBA" id="ARBA00022741"/>
    </source>
</evidence>
<evidence type="ECO:0000256" key="5">
    <source>
        <dbReference type="PROSITE-ProRule" id="PRU00560"/>
    </source>
</evidence>
<keyword evidence="2 5" id="KW-0378">Hydrolase</keyword>
<evidence type="ECO:0000256" key="4">
    <source>
        <dbReference type="ARBA" id="ARBA00022840"/>
    </source>
</evidence>
<feature type="domain" description="UvrD-like helicase ATP-binding" evidence="6">
    <location>
        <begin position="1"/>
        <end position="264"/>
    </location>
</feature>
<dbReference type="InterPro" id="IPR000212">
    <property type="entry name" value="DNA_helicase_UvrD/REP"/>
</dbReference>
<dbReference type="Proteomes" id="UP000000813">
    <property type="component" value="Plasmid At"/>
</dbReference>
<keyword evidence="8" id="KW-1185">Reference proteome</keyword>
<dbReference type="Gene3D" id="3.40.50.300">
    <property type="entry name" value="P-loop containing nucleotide triphosphate hydrolases"/>
    <property type="match status" value="2"/>
</dbReference>
<dbReference type="GO" id="GO:0016787">
    <property type="term" value="F:hydrolase activity"/>
    <property type="evidence" value="ECO:0007669"/>
    <property type="project" value="UniProtKB-UniRule"/>
</dbReference>
<evidence type="ECO:0000313" key="7">
    <source>
        <dbReference type="EMBL" id="AAK90402.2"/>
    </source>
</evidence>
<reference evidence="7 8" key="2">
    <citation type="journal article" date="2001" name="Science">
        <title>Genome sequence of the plant pathogen and biotechnology agent Agrobacterium tumefaciens C58.</title>
        <authorList>
            <person name="Goodner B."/>
            <person name="Hinkle G."/>
            <person name="Gattung S."/>
            <person name="Miller N."/>
            <person name="Blanchard M."/>
            <person name="Qurollo B."/>
            <person name="Goldman B.S."/>
            <person name="Cao Y."/>
            <person name="Askenazi M."/>
            <person name="Halling C."/>
            <person name="Mullin L."/>
            <person name="Houmiel K."/>
            <person name="Gordon J."/>
            <person name="Vaudin M."/>
            <person name="Iartchouk O."/>
            <person name="Epp A."/>
            <person name="Liu F."/>
            <person name="Wollam C."/>
            <person name="Allinger M."/>
            <person name="Doughty D."/>
            <person name="Scott C."/>
            <person name="Lappas C."/>
            <person name="Markelz B."/>
            <person name="Flanagan C."/>
            <person name="Crowell C."/>
            <person name="Gurson J."/>
            <person name="Lomo C."/>
            <person name="Sear C."/>
            <person name="Strub G."/>
            <person name="Cielo C."/>
            <person name="Slater S."/>
        </authorList>
    </citation>
    <scope>NUCLEOTIDE SEQUENCE [LARGE SCALE GENOMIC DNA]</scope>
    <source>
        <strain evidence="8">C58 / ATCC 33970</strain>
    </source>
</reference>
<keyword evidence="1 5" id="KW-0547">Nucleotide-binding</keyword>
<feature type="binding site" evidence="5">
    <location>
        <begin position="12"/>
        <end position="19"/>
    </location>
    <ligand>
        <name>ATP</name>
        <dbReference type="ChEBI" id="CHEBI:30616"/>
    </ligand>
</feature>
<dbReference type="PhylomeDB" id="Q7D432"/>
<dbReference type="HOGENOM" id="CLU_004585_8_2_5"/>
<dbReference type="PATRIC" id="fig|176299.10.peg.4720"/>
<gene>
    <name evidence="7" type="ordered locus">Atu5024</name>
</gene>
<evidence type="ECO:0000259" key="6">
    <source>
        <dbReference type="PROSITE" id="PS51198"/>
    </source>
</evidence>
<dbReference type="AlphaFoldDB" id="Q7D432"/>
<sequence>MDLPAEPFVVSACAGSGKTKTAVHRVAAMQNRLTDRIGRILLLSFSNVAVETFQREYGMLVTNDKRRIGPIVEIDTVDGFLTKNLLRPHGHRVMGCDRCPFLVDGREPFLKHFTVWDGSKPARTADLRITMDGGKFSFRVGKWAGTAISRTPAVEALEKLGAVGAYTHESARYWAYRLLNEVPFVLRAIARRYSHILVDEAQDIGTIHQALLEKISDAGAELSLIGDVNQGIFEFTGATGDFLGNYHSRAGVTAKELNRNFRSVPSIVKIANQLSGRKDEPDRAAPDELSGAFYIAVDHDKRDEALLRFKKFLDKGSISQSKGVVVFRSSEVFNTWSGPGDPQGQGVIKSFVASARWRDQAKRFDQAFSQACAGIVGLLDDGHGDLLSLIKGQAVSQELRGVRREIWNFVKNPATGLPASNLDAVKEWHPQLVVRVKALLGRLEKQYGFVSGDNLGNRLKKTALPNGPLVEAPEGDEPQNLQFRLSTVHKVKGESLDGVMYVASRSNIEEFLAGTKTENGKIGYVALTRARNVFVLAVPSDAIAALKPLLDATGFQDGDVCALAGA</sequence>
<keyword evidence="3 5" id="KW-0347">Helicase</keyword>
<proteinExistence type="predicted"/>
<dbReference type="Pfam" id="PF00580">
    <property type="entry name" value="UvrD-helicase"/>
    <property type="match status" value="2"/>
</dbReference>
<evidence type="ECO:0000256" key="3">
    <source>
        <dbReference type="ARBA" id="ARBA00022806"/>
    </source>
</evidence>
<dbReference type="GO" id="GO:0005829">
    <property type="term" value="C:cytosol"/>
    <property type="evidence" value="ECO:0007669"/>
    <property type="project" value="TreeGrafter"/>
</dbReference>
<dbReference type="InterPro" id="IPR027417">
    <property type="entry name" value="P-loop_NTPase"/>
</dbReference>
<keyword evidence="7" id="KW-0614">Plasmid</keyword>
<dbReference type="PANTHER" id="PTHR11070">
    <property type="entry name" value="UVRD / RECB / PCRA DNA HELICASE FAMILY MEMBER"/>
    <property type="match status" value="1"/>
</dbReference>
<organism evidence="7 8">
    <name type="scientific">Agrobacterium fabrum (strain C58 / ATCC 33970)</name>
    <name type="common">Agrobacterium tumefaciens (strain C58)</name>
    <dbReference type="NCBI Taxonomy" id="176299"/>
    <lineage>
        <taxon>Bacteria</taxon>
        <taxon>Pseudomonadati</taxon>
        <taxon>Pseudomonadota</taxon>
        <taxon>Alphaproteobacteria</taxon>
        <taxon>Hyphomicrobiales</taxon>
        <taxon>Rhizobiaceae</taxon>
        <taxon>Rhizobium/Agrobacterium group</taxon>
        <taxon>Agrobacterium</taxon>
        <taxon>Agrobacterium tumefaciens complex</taxon>
    </lineage>
</organism>
<dbReference type="BioCyc" id="AGRO:ATU5024-MONOMER"/>
<dbReference type="GO" id="GO:0005524">
    <property type="term" value="F:ATP binding"/>
    <property type="evidence" value="ECO:0007669"/>
    <property type="project" value="UniProtKB-UniRule"/>
</dbReference>
<name>Q7D432_AGRFC</name>
<dbReference type="EnsemblBacteria" id="AAK90402">
    <property type="protein sequence ID" value="AAK90402"/>
    <property type="gene ID" value="Atu5024"/>
</dbReference>
<dbReference type="GO" id="GO:0000725">
    <property type="term" value="P:recombinational repair"/>
    <property type="evidence" value="ECO:0007669"/>
    <property type="project" value="TreeGrafter"/>
</dbReference>
<dbReference type="OrthoDB" id="9810135at2"/>
<evidence type="ECO:0000313" key="8">
    <source>
        <dbReference type="Proteomes" id="UP000000813"/>
    </source>
</evidence>
<dbReference type="GO" id="GO:0003677">
    <property type="term" value="F:DNA binding"/>
    <property type="evidence" value="ECO:0007669"/>
    <property type="project" value="InterPro"/>
</dbReference>
<accession>Q7D432</accession>
<protein>
    <submittedName>
        <fullName evidence="7">ATP-dependent DNA helicase</fullName>
    </submittedName>
</protein>